<feature type="domain" description="HD" evidence="1">
    <location>
        <begin position="119"/>
        <end position="241"/>
    </location>
</feature>
<dbReference type="RefSeq" id="WP_321535005.1">
    <property type="nucleotide sequence ID" value="NZ_JARGDL010000003.1"/>
</dbReference>
<dbReference type="Gene3D" id="1.10.3210.10">
    <property type="entry name" value="Hypothetical protein af1432"/>
    <property type="match status" value="1"/>
</dbReference>
<dbReference type="PANTHER" id="PTHR33525">
    <property type="match status" value="1"/>
</dbReference>
<dbReference type="EMBL" id="JARGDL010000003">
    <property type="protein sequence ID" value="MDF1611239.1"/>
    <property type="molecule type" value="Genomic_DNA"/>
</dbReference>
<reference evidence="3" key="1">
    <citation type="submission" date="2023-03" db="EMBL/GenBank/DDBJ databases">
        <title>Stygiobacter electus gen. nov., sp. nov., facultatively anaerobic thermotolerant bacterium of the class Ignavibacteria from a well of Yessentuki mineral water deposit.</title>
        <authorList>
            <person name="Podosokorskaya O.A."/>
            <person name="Elcheninov A.G."/>
            <person name="Petrova N.F."/>
            <person name="Zavarzina D.G."/>
            <person name="Kublanov I.V."/>
            <person name="Merkel A.Y."/>
        </authorList>
    </citation>
    <scope>NUCLEOTIDE SEQUENCE</scope>
    <source>
        <strain evidence="3">09-Me</strain>
    </source>
</reference>
<dbReference type="Pfam" id="PF08668">
    <property type="entry name" value="HDOD"/>
    <property type="match status" value="1"/>
</dbReference>
<dbReference type="AlphaFoldDB" id="A0AAE3NZ00"/>
<dbReference type="SUPFAM" id="SSF109604">
    <property type="entry name" value="HD-domain/PDEase-like"/>
    <property type="match status" value="1"/>
</dbReference>
<dbReference type="InterPro" id="IPR006674">
    <property type="entry name" value="HD_domain"/>
</dbReference>
<comment type="caution">
    <text evidence="3">The sequence shown here is derived from an EMBL/GenBank/DDBJ whole genome shotgun (WGS) entry which is preliminary data.</text>
</comment>
<feature type="domain" description="HDOD" evidence="2">
    <location>
        <begin position="25"/>
        <end position="219"/>
    </location>
</feature>
<name>A0AAE3NZ00_9BACT</name>
<keyword evidence="4" id="KW-1185">Reference proteome</keyword>
<gene>
    <name evidence="3" type="ORF">P0M35_03690</name>
</gene>
<dbReference type="SMART" id="SM00471">
    <property type="entry name" value="HDc"/>
    <property type="match status" value="1"/>
</dbReference>
<evidence type="ECO:0000259" key="1">
    <source>
        <dbReference type="PROSITE" id="PS51831"/>
    </source>
</evidence>
<organism evidence="3 4">
    <name type="scientific">Stygiobacter electus</name>
    <dbReference type="NCBI Taxonomy" id="3032292"/>
    <lineage>
        <taxon>Bacteria</taxon>
        <taxon>Pseudomonadati</taxon>
        <taxon>Ignavibacteriota</taxon>
        <taxon>Ignavibacteria</taxon>
        <taxon>Ignavibacteriales</taxon>
        <taxon>Melioribacteraceae</taxon>
        <taxon>Stygiobacter</taxon>
    </lineage>
</organism>
<protein>
    <submittedName>
        <fullName evidence="3">HDOD domain-containing protein</fullName>
    </submittedName>
</protein>
<dbReference type="PANTHER" id="PTHR33525:SF3">
    <property type="entry name" value="RIBONUCLEASE Y"/>
    <property type="match status" value="1"/>
</dbReference>
<accession>A0AAE3NZ00</accession>
<dbReference type="InterPro" id="IPR052340">
    <property type="entry name" value="RNase_Y/CdgJ"/>
</dbReference>
<dbReference type="InterPro" id="IPR013976">
    <property type="entry name" value="HDOD"/>
</dbReference>
<proteinExistence type="predicted"/>
<evidence type="ECO:0000313" key="3">
    <source>
        <dbReference type="EMBL" id="MDF1611239.1"/>
    </source>
</evidence>
<sequence>MTAIITDLNPKRERTELILKKVNTLAPLPKILQEVLQLLNDINTSPHSLAKAIAKDQSVVLKILTIANSPFYGLSKRVSSIEFAIMILGYDEIRNIVSALSMMESMKNKSDQYLDQKEFWMHSYLTATIAKKLAMDIGLEKHSEAFIAGLLHDLGISVVHRFMHSDLVAIHDLVNSGASYGEAELQVLGLTHGDVGEILLKSWNIPDTITEIVKYHHTPEKSNTVPTLTSVVHLADYMTQMLKMGELKLDDKTSISNNVLSILHVKDLTELSQFIENYREPLKQQMESLKYLV</sequence>
<dbReference type="InterPro" id="IPR003607">
    <property type="entry name" value="HD/PDEase_dom"/>
</dbReference>
<dbReference type="PROSITE" id="PS51831">
    <property type="entry name" value="HD"/>
    <property type="match status" value="1"/>
</dbReference>
<dbReference type="PROSITE" id="PS51833">
    <property type="entry name" value="HDOD"/>
    <property type="match status" value="1"/>
</dbReference>
<dbReference type="Proteomes" id="UP001221302">
    <property type="component" value="Unassembled WGS sequence"/>
</dbReference>
<evidence type="ECO:0000259" key="2">
    <source>
        <dbReference type="PROSITE" id="PS51833"/>
    </source>
</evidence>
<evidence type="ECO:0000313" key="4">
    <source>
        <dbReference type="Proteomes" id="UP001221302"/>
    </source>
</evidence>
<dbReference type="CDD" id="cd00077">
    <property type="entry name" value="HDc"/>
    <property type="match status" value="1"/>
</dbReference>